<proteinExistence type="predicted"/>
<name>A0A150QAV6_SORCE</name>
<dbReference type="EMBL" id="CP012672">
    <property type="protein sequence ID" value="AUX35269.1"/>
    <property type="molecule type" value="Genomic_DNA"/>
</dbReference>
<evidence type="ECO:0000313" key="1">
    <source>
        <dbReference type="EMBL" id="AUX35269.1"/>
    </source>
</evidence>
<dbReference type="Proteomes" id="UP000075604">
    <property type="component" value="Unassembled WGS sequence"/>
</dbReference>
<protein>
    <submittedName>
        <fullName evidence="2">Uncharacterized protein</fullName>
    </submittedName>
</protein>
<evidence type="ECO:0000313" key="4">
    <source>
        <dbReference type="Proteomes" id="UP000295497"/>
    </source>
</evidence>
<evidence type="ECO:0000313" key="2">
    <source>
        <dbReference type="EMBL" id="KYF65117.1"/>
    </source>
</evidence>
<dbReference type="Proteomes" id="UP000295497">
    <property type="component" value="Chromosome"/>
</dbReference>
<evidence type="ECO:0000313" key="3">
    <source>
        <dbReference type="Proteomes" id="UP000075604"/>
    </source>
</evidence>
<gene>
    <name evidence="2" type="ORF">BE04_49465</name>
    <name evidence="1" type="ORF">SOCE836_074590</name>
</gene>
<dbReference type="EMBL" id="JELX01000462">
    <property type="protein sequence ID" value="KYF65117.1"/>
    <property type="molecule type" value="Genomic_DNA"/>
</dbReference>
<reference evidence="1 4" key="2">
    <citation type="submission" date="2015-09" db="EMBL/GenBank/DDBJ databases">
        <title>Sorangium comparison.</title>
        <authorList>
            <person name="Zaburannyi N."/>
            <person name="Bunk B."/>
            <person name="Overmann J."/>
            <person name="Mueller R."/>
        </authorList>
    </citation>
    <scope>NUCLEOTIDE SEQUENCE [LARGE SCALE GENOMIC DNA]</scope>
    <source>
        <strain evidence="1 4">So ce836</strain>
    </source>
</reference>
<organism evidence="2 3">
    <name type="scientific">Sorangium cellulosum</name>
    <name type="common">Polyangium cellulosum</name>
    <dbReference type="NCBI Taxonomy" id="56"/>
    <lineage>
        <taxon>Bacteria</taxon>
        <taxon>Pseudomonadati</taxon>
        <taxon>Myxococcota</taxon>
        <taxon>Polyangia</taxon>
        <taxon>Polyangiales</taxon>
        <taxon>Polyangiaceae</taxon>
        <taxon>Sorangium</taxon>
    </lineage>
</organism>
<dbReference type="AlphaFoldDB" id="A0A150QAV6"/>
<reference evidence="2 3" key="1">
    <citation type="submission" date="2014-02" db="EMBL/GenBank/DDBJ databases">
        <title>The small core and large imbalanced accessory genome model reveals a collaborative survival strategy of Sorangium cellulosum strains in nature.</title>
        <authorList>
            <person name="Han K."/>
            <person name="Peng R."/>
            <person name="Blom J."/>
            <person name="Li Y.-Z."/>
        </authorList>
    </citation>
    <scope>NUCLEOTIDE SEQUENCE [LARGE SCALE GENOMIC DNA]</scope>
    <source>
        <strain evidence="2 3">So0157-18</strain>
    </source>
</reference>
<accession>A0A150QAV6</accession>
<sequence>MNVQAHPTTIIAVDPESRQRSMIVEIHPEIGGEAPDRVIGAFERRMFDRNVRVGLIVTPAWTYVVRDLLKSMSFDDNEFDVSKVETPLLLQAATLGPPKTGGAFSRQVLTWLEAIAGAWSSFLPSEAVPAMVPEVIGNLAQAHFEQWDDVLEAGDAA</sequence>
<dbReference type="RefSeq" id="WP_020739862.1">
    <property type="nucleotide sequence ID" value="NZ_CP012672.1"/>
</dbReference>